<dbReference type="InterPro" id="IPR051910">
    <property type="entry name" value="ComF/GntX_DNA_util-trans"/>
</dbReference>
<comment type="similarity">
    <text evidence="1">Belongs to the ComF/GntX family.</text>
</comment>
<name>A0A0M6XR45_9RHOB</name>
<dbReference type="InterPro" id="IPR029057">
    <property type="entry name" value="PRTase-like"/>
</dbReference>
<dbReference type="InterPro" id="IPR000836">
    <property type="entry name" value="PRTase_dom"/>
</dbReference>
<feature type="domain" description="Double zinc ribbon" evidence="3">
    <location>
        <begin position="14"/>
        <end position="74"/>
    </location>
</feature>
<evidence type="ECO:0000313" key="4">
    <source>
        <dbReference type="EMBL" id="CTQ32631.1"/>
    </source>
</evidence>
<dbReference type="RefSeq" id="WP_055682070.1">
    <property type="nucleotide sequence ID" value="NZ_CXPG01000014.1"/>
</dbReference>
<keyword evidence="5" id="KW-1185">Reference proteome</keyword>
<evidence type="ECO:0000256" key="1">
    <source>
        <dbReference type="ARBA" id="ARBA00008007"/>
    </source>
</evidence>
<dbReference type="SUPFAM" id="SSF53271">
    <property type="entry name" value="PRTase-like"/>
    <property type="match status" value="1"/>
</dbReference>
<feature type="domain" description="Phosphoribosyltransferase" evidence="2">
    <location>
        <begin position="148"/>
        <end position="241"/>
    </location>
</feature>
<dbReference type="Gene3D" id="3.40.50.2020">
    <property type="match status" value="1"/>
</dbReference>
<dbReference type="CDD" id="cd06223">
    <property type="entry name" value="PRTases_typeI"/>
    <property type="match status" value="1"/>
</dbReference>
<gene>
    <name evidence="4" type="ORF">JAN5088_01402</name>
</gene>
<dbReference type="STRING" id="282197.SAMN04488517_101565"/>
<evidence type="ECO:0000313" key="5">
    <source>
        <dbReference type="Proteomes" id="UP000048908"/>
    </source>
</evidence>
<dbReference type="PANTHER" id="PTHR47505">
    <property type="entry name" value="DNA UTILIZATION PROTEIN YHGH"/>
    <property type="match status" value="1"/>
</dbReference>
<dbReference type="EMBL" id="CXPG01000014">
    <property type="protein sequence ID" value="CTQ32631.1"/>
    <property type="molecule type" value="Genomic_DNA"/>
</dbReference>
<dbReference type="Pfam" id="PF18912">
    <property type="entry name" value="DZR_2"/>
    <property type="match status" value="1"/>
</dbReference>
<sequence length="246" mass="26339">MQTTLQRAAGALRQALYPATCMMCDARVQEDADGGGLCPACWADTPFLSGACCDLCGTPLPGQDDGPIHCDDCMTLARPWDEGRAALAYAGTARRLVLALKHGDRTELARGAGGWMHRRARGLLTAETVFVPVPVHRWRLLRRRYNQAALLAADVARRAGGTFAPTTLVRHRRTPSQDHRSVADRFANVAGAIRPGPRADVAGRHVALVDDVMTSGATLAACADVLRQAGAARITVLIVARVAKDR</sequence>
<protein>
    <submittedName>
        <fullName evidence="4">DNA utilization protein GntX</fullName>
    </submittedName>
</protein>
<proteinExistence type="inferred from homology"/>
<dbReference type="AlphaFoldDB" id="A0A0M6XR45"/>
<dbReference type="OrthoDB" id="9779910at2"/>
<reference evidence="4 5" key="1">
    <citation type="submission" date="2015-07" db="EMBL/GenBank/DDBJ databases">
        <authorList>
            <person name="Noorani M."/>
        </authorList>
    </citation>
    <scope>NUCLEOTIDE SEQUENCE [LARGE SCALE GENOMIC DNA]</scope>
    <source>
        <strain evidence="4 5">CECT 5088</strain>
    </source>
</reference>
<dbReference type="Pfam" id="PF00156">
    <property type="entry name" value="Pribosyltran"/>
    <property type="match status" value="1"/>
</dbReference>
<accession>A0A0M6XR45</accession>
<dbReference type="InterPro" id="IPR044005">
    <property type="entry name" value="DZR_2"/>
</dbReference>
<dbReference type="Proteomes" id="UP000048908">
    <property type="component" value="Unassembled WGS sequence"/>
</dbReference>
<dbReference type="PANTHER" id="PTHR47505:SF1">
    <property type="entry name" value="DNA UTILIZATION PROTEIN YHGH"/>
    <property type="match status" value="1"/>
</dbReference>
<evidence type="ECO:0000259" key="3">
    <source>
        <dbReference type="Pfam" id="PF18912"/>
    </source>
</evidence>
<evidence type="ECO:0000259" key="2">
    <source>
        <dbReference type="Pfam" id="PF00156"/>
    </source>
</evidence>
<organism evidence="4 5">
    <name type="scientific">Jannaschia rubra</name>
    <dbReference type="NCBI Taxonomy" id="282197"/>
    <lineage>
        <taxon>Bacteria</taxon>
        <taxon>Pseudomonadati</taxon>
        <taxon>Pseudomonadota</taxon>
        <taxon>Alphaproteobacteria</taxon>
        <taxon>Rhodobacterales</taxon>
        <taxon>Roseobacteraceae</taxon>
        <taxon>Jannaschia</taxon>
    </lineage>
</organism>